<dbReference type="Proteomes" id="UP000621859">
    <property type="component" value="Unassembled WGS sequence"/>
</dbReference>
<dbReference type="Pfam" id="PF08750">
    <property type="entry name" value="CNP1"/>
    <property type="match status" value="1"/>
</dbReference>
<feature type="compositionally biased region" description="Polar residues" evidence="1">
    <location>
        <begin position="187"/>
        <end position="197"/>
    </location>
</feature>
<feature type="chain" id="PRO_5046928007" description="CNP1-like uncharacterized domain-containing protein" evidence="2">
    <location>
        <begin position="21"/>
        <end position="213"/>
    </location>
</feature>
<proteinExistence type="predicted"/>
<feature type="region of interest" description="Disordered" evidence="1">
    <location>
        <begin position="184"/>
        <end position="213"/>
    </location>
</feature>
<sequence>MKCLIPAACLLLCVASHVYAAESGENTDARNAANKSLDDGDAKHEYSITNFFKDKLPAPAEQSFTAPDLATLGDWAPIRNNYAWGNVHFIVSKDSLSVGDKDKLVRYAVGIPLRNGKYNYVYEGMDCDTGQSRAYYYGNSDNPVWAPLNRPWERIQEKGYNTYQAPLYDALCSMRDPMSIKDMKSALGSSSTSQNSAKCPACHTGGEGASSGK</sequence>
<feature type="domain" description="CNP1-like uncharacterised" evidence="3">
    <location>
        <begin position="60"/>
        <end position="182"/>
    </location>
</feature>
<keyword evidence="2" id="KW-0732">Signal</keyword>
<protein>
    <recommendedName>
        <fullName evidence="3">CNP1-like uncharacterized domain-containing protein</fullName>
    </recommendedName>
</protein>
<keyword evidence="5" id="KW-1185">Reference proteome</keyword>
<gene>
    <name evidence="4" type="ORF">GCM10010971_14960</name>
</gene>
<accession>A0ABQ2PJA8</accession>
<feature type="signal peptide" evidence="2">
    <location>
        <begin position="1"/>
        <end position="20"/>
    </location>
</feature>
<evidence type="ECO:0000259" key="3">
    <source>
        <dbReference type="Pfam" id="PF08750"/>
    </source>
</evidence>
<evidence type="ECO:0000313" key="5">
    <source>
        <dbReference type="Proteomes" id="UP000621859"/>
    </source>
</evidence>
<dbReference type="InterPro" id="IPR014861">
    <property type="entry name" value="CNP1-like_dom"/>
</dbReference>
<reference evidence="5" key="1">
    <citation type="journal article" date="2019" name="Int. J. Syst. Evol. Microbiol.">
        <title>The Global Catalogue of Microorganisms (GCM) 10K type strain sequencing project: providing services to taxonomists for standard genome sequencing and annotation.</title>
        <authorList>
            <consortium name="The Broad Institute Genomics Platform"/>
            <consortium name="The Broad Institute Genome Sequencing Center for Infectious Disease"/>
            <person name="Wu L."/>
            <person name="Ma J."/>
        </authorList>
    </citation>
    <scope>NUCLEOTIDE SEQUENCE [LARGE SCALE GENOMIC DNA]</scope>
    <source>
        <strain evidence="5">CGMCC 1.8860</strain>
    </source>
</reference>
<organism evidence="4 5">
    <name type="scientific">Silvimonas amylolytica</name>
    <dbReference type="NCBI Taxonomy" id="449663"/>
    <lineage>
        <taxon>Bacteria</taxon>
        <taxon>Pseudomonadati</taxon>
        <taxon>Pseudomonadota</taxon>
        <taxon>Betaproteobacteria</taxon>
        <taxon>Neisseriales</taxon>
        <taxon>Chitinibacteraceae</taxon>
        <taxon>Silvimonas</taxon>
    </lineage>
</organism>
<evidence type="ECO:0000256" key="2">
    <source>
        <dbReference type="SAM" id="SignalP"/>
    </source>
</evidence>
<dbReference type="RefSeq" id="WP_188691246.1">
    <property type="nucleotide sequence ID" value="NZ_BMLY01000002.1"/>
</dbReference>
<comment type="caution">
    <text evidence="4">The sequence shown here is derived from an EMBL/GenBank/DDBJ whole genome shotgun (WGS) entry which is preliminary data.</text>
</comment>
<name>A0ABQ2PJA8_9NEIS</name>
<dbReference type="EMBL" id="BMLY01000002">
    <property type="protein sequence ID" value="GGP25677.1"/>
    <property type="molecule type" value="Genomic_DNA"/>
</dbReference>
<evidence type="ECO:0000256" key="1">
    <source>
        <dbReference type="SAM" id="MobiDB-lite"/>
    </source>
</evidence>
<evidence type="ECO:0000313" key="4">
    <source>
        <dbReference type="EMBL" id="GGP25677.1"/>
    </source>
</evidence>